<evidence type="ECO:0000313" key="3">
    <source>
        <dbReference type="EMBL" id="MBB4932796.1"/>
    </source>
</evidence>
<dbReference type="GO" id="GO:0016787">
    <property type="term" value="F:hydrolase activity"/>
    <property type="evidence" value="ECO:0007669"/>
    <property type="project" value="UniProtKB-KW"/>
</dbReference>
<dbReference type="InterPro" id="IPR000383">
    <property type="entry name" value="Xaa-Pro-like_dom"/>
</dbReference>
<proteinExistence type="predicted"/>
<dbReference type="Proteomes" id="UP000523007">
    <property type="component" value="Unassembled WGS sequence"/>
</dbReference>
<protein>
    <submittedName>
        <fullName evidence="3">Putative CocE/NonD family hydrolase</fullName>
    </submittedName>
</protein>
<dbReference type="PANTHER" id="PTHR37809">
    <property type="entry name" value="RIBOSOMAL PROTEIN S12 METHYLTHIOTRANSFERASE ACCESSORY FACTOR YCAO"/>
    <property type="match status" value="1"/>
</dbReference>
<keyword evidence="4" id="KW-1185">Reference proteome</keyword>
<accession>A0A7W7RIV4</accession>
<dbReference type="Pfam" id="PF02129">
    <property type="entry name" value="Peptidase_S15"/>
    <property type="match status" value="1"/>
</dbReference>
<dbReference type="SUPFAM" id="SSF53474">
    <property type="entry name" value="alpha/beta-Hydrolases"/>
    <property type="match status" value="1"/>
</dbReference>
<sequence>MSAAAGGPFDHGCPTRDGMVLRGLLWHCAAPTGLVLIRTPYDAGPHAPIAHSWTERGYHCLVQDVRGRYRSDGDWSPYEHEGADGRDILDRLLREFPNLPLLLFGASYAGHCALEAAREAVGDGTDAAPRSPSADAIAGIVVLVPALGLAETAWSADGRPQLRHRIGWWHQHGRGRCAQPALSDAELDRRTARARERGPIAAAADWGWPAETLTGWRRLWSAQRIDPRARYGPVEYPLLAIDGDDDFFREDTARLARDWPGPSHLVSGPWGHGLVSGIPDEDLRARVRSAGGLGGIIDAWLGIHTARGSPPPWTAALPPTPGSRSRSVFDPAAATWHHERSAPMTAPTSAPRPPHPGDAAPEQDAPAGTLPAEALVDPECGIIRSVRPIPRPAGAPPSYLALTAAVADARRLGEWPADRVSLGTSFADADQARIAAIAEGVERYCGNWLPAELPPDEFRVATAGELREEGEPVLDTARLPRFAPWQYTRQGFPYTPLTDDTPTLWTRCADLDGHPAWLPDALVHLNWRQSRFRHLPRTHHLNYAGIATGQGADDARDRGVLEVIERDALELWWHLDGPTFGIDPASVPGLEDDLQGGDLRAFLVAMPSEFAPAVAALVHDRERGLYAAGFSAALDPVRAARKAVLEAVHTWVYTQGCTTADGWVFRAVEQGLMARGLYLDFRGDGSYLDAAGEHCQNIVDLGAHVQLWLDPRLHAQARRFTEPALGLRPITRIPAVSMDEVYRRLARHGHRVLTRDLTTADVGRTPLRVVRTFITGLVPNAPAAFAYLGIARFEEAARARGWRASWTGSPADFTLVPPPHM</sequence>
<dbReference type="PROSITE" id="PS51664">
    <property type="entry name" value="YCAO"/>
    <property type="match status" value="1"/>
</dbReference>
<dbReference type="Gene3D" id="3.30.160.660">
    <property type="match status" value="1"/>
</dbReference>
<keyword evidence="3" id="KW-0378">Hydrolase</keyword>
<dbReference type="RefSeq" id="WP_246437223.1">
    <property type="nucleotide sequence ID" value="NZ_JACHJT010000001.1"/>
</dbReference>
<dbReference type="PANTHER" id="PTHR37809:SF1">
    <property type="entry name" value="RIBOSOMAL PROTEIN S12 METHYLTHIOTRANSFERASE ACCESSORY FACTOR YCAO"/>
    <property type="match status" value="1"/>
</dbReference>
<dbReference type="InterPro" id="IPR003776">
    <property type="entry name" value="YcaO-like_dom"/>
</dbReference>
<gene>
    <name evidence="3" type="ORF">F4561_003616</name>
</gene>
<reference evidence="3 4" key="1">
    <citation type="submission" date="2020-08" db="EMBL/GenBank/DDBJ databases">
        <title>Sequencing the genomes of 1000 actinobacteria strains.</title>
        <authorList>
            <person name="Klenk H.-P."/>
        </authorList>
    </citation>
    <scope>NUCLEOTIDE SEQUENCE [LARGE SCALE GENOMIC DNA]</scope>
    <source>
        <strain evidence="3 4">DSM 102030</strain>
    </source>
</reference>
<feature type="domain" description="YcaO" evidence="2">
    <location>
        <begin position="423"/>
        <end position="821"/>
    </location>
</feature>
<evidence type="ECO:0000259" key="2">
    <source>
        <dbReference type="PROSITE" id="PS51664"/>
    </source>
</evidence>
<evidence type="ECO:0000313" key="4">
    <source>
        <dbReference type="Proteomes" id="UP000523007"/>
    </source>
</evidence>
<feature type="region of interest" description="Disordered" evidence="1">
    <location>
        <begin position="337"/>
        <end position="366"/>
    </location>
</feature>
<dbReference type="Pfam" id="PF02624">
    <property type="entry name" value="YcaO"/>
    <property type="match status" value="1"/>
</dbReference>
<evidence type="ECO:0000256" key="1">
    <source>
        <dbReference type="SAM" id="MobiDB-lite"/>
    </source>
</evidence>
<dbReference type="InterPro" id="IPR029058">
    <property type="entry name" value="AB_hydrolase_fold"/>
</dbReference>
<dbReference type="Gene3D" id="1.10.3020.10">
    <property type="entry name" value="alpha-amino acid ester hydrolase ( Helical cap domain)"/>
    <property type="match status" value="1"/>
</dbReference>
<name>A0A7W7RIV4_9ACTN</name>
<dbReference type="Gene3D" id="3.30.40.250">
    <property type="match status" value="1"/>
</dbReference>
<dbReference type="EMBL" id="JACHJT010000001">
    <property type="protein sequence ID" value="MBB4932796.1"/>
    <property type="molecule type" value="Genomic_DNA"/>
</dbReference>
<dbReference type="Gene3D" id="3.30.1330.230">
    <property type="match status" value="1"/>
</dbReference>
<dbReference type="Gene3D" id="3.40.50.1820">
    <property type="entry name" value="alpha/beta hydrolase"/>
    <property type="match status" value="1"/>
</dbReference>
<comment type="caution">
    <text evidence="3">The sequence shown here is derived from an EMBL/GenBank/DDBJ whole genome shotgun (WGS) entry which is preliminary data.</text>
</comment>
<dbReference type="AlphaFoldDB" id="A0A7W7RIV4"/>
<organism evidence="3 4">
    <name type="scientific">Lipingzhangella halophila</name>
    <dbReference type="NCBI Taxonomy" id="1783352"/>
    <lineage>
        <taxon>Bacteria</taxon>
        <taxon>Bacillati</taxon>
        <taxon>Actinomycetota</taxon>
        <taxon>Actinomycetes</taxon>
        <taxon>Streptosporangiales</taxon>
        <taxon>Nocardiopsidaceae</taxon>
        <taxon>Lipingzhangella</taxon>
    </lineage>
</organism>